<protein>
    <submittedName>
        <fullName evidence="2">Netrin-1</fullName>
    </submittedName>
</protein>
<dbReference type="Proteomes" id="UP000887569">
    <property type="component" value="Unplaced"/>
</dbReference>
<name>A0A915A4Q6_PARUN</name>
<proteinExistence type="predicted"/>
<evidence type="ECO:0000313" key="1">
    <source>
        <dbReference type="Proteomes" id="UP000887569"/>
    </source>
</evidence>
<organism evidence="1 2">
    <name type="scientific">Parascaris univalens</name>
    <name type="common">Nematode worm</name>
    <dbReference type="NCBI Taxonomy" id="6257"/>
    <lineage>
        <taxon>Eukaryota</taxon>
        <taxon>Metazoa</taxon>
        <taxon>Ecdysozoa</taxon>
        <taxon>Nematoda</taxon>
        <taxon>Chromadorea</taxon>
        <taxon>Rhabditida</taxon>
        <taxon>Spirurina</taxon>
        <taxon>Ascaridomorpha</taxon>
        <taxon>Ascaridoidea</taxon>
        <taxon>Ascarididae</taxon>
        <taxon>Parascaris</taxon>
    </lineage>
</organism>
<evidence type="ECO:0000313" key="2">
    <source>
        <dbReference type="WBParaSite" id="PgR001X_g092_t06"/>
    </source>
</evidence>
<dbReference type="WBParaSite" id="PgR001X_g092_t06">
    <property type="protein sequence ID" value="PgR001X_g092_t06"/>
    <property type="gene ID" value="PgR001X_g092"/>
</dbReference>
<sequence length="33" mass="3951">MQYLASQAHEGATQWLISKATVFDLWLRYLPRR</sequence>
<dbReference type="AlphaFoldDB" id="A0A915A4Q6"/>
<accession>A0A915A4Q6</accession>
<reference evidence="2" key="1">
    <citation type="submission" date="2022-11" db="UniProtKB">
        <authorList>
            <consortium name="WormBaseParasite"/>
        </authorList>
    </citation>
    <scope>IDENTIFICATION</scope>
</reference>
<keyword evidence="1" id="KW-1185">Reference proteome</keyword>